<keyword evidence="2" id="KW-1185">Reference proteome</keyword>
<evidence type="ECO:0000313" key="1">
    <source>
        <dbReference type="EMBL" id="KAK6348086.1"/>
    </source>
</evidence>
<organism evidence="1 2">
    <name type="scientific">Orbilia javanica</name>
    <dbReference type="NCBI Taxonomy" id="47235"/>
    <lineage>
        <taxon>Eukaryota</taxon>
        <taxon>Fungi</taxon>
        <taxon>Dikarya</taxon>
        <taxon>Ascomycota</taxon>
        <taxon>Pezizomycotina</taxon>
        <taxon>Orbiliomycetes</taxon>
        <taxon>Orbiliales</taxon>
        <taxon>Orbiliaceae</taxon>
        <taxon>Orbilia</taxon>
    </lineage>
</organism>
<protein>
    <recommendedName>
        <fullName evidence="3">BTB domain-containing protein</fullName>
    </recommendedName>
</protein>
<dbReference type="Proteomes" id="UP001313282">
    <property type="component" value="Unassembled WGS sequence"/>
</dbReference>
<reference evidence="1 2" key="1">
    <citation type="submission" date="2019-10" db="EMBL/GenBank/DDBJ databases">
        <authorList>
            <person name="Palmer J.M."/>
        </authorList>
    </citation>
    <scope>NUCLEOTIDE SEQUENCE [LARGE SCALE GENOMIC DNA]</scope>
    <source>
        <strain evidence="1 2">TWF718</strain>
    </source>
</reference>
<name>A0AAN8REJ0_9PEZI</name>
<sequence length="259" mass="29554">MKSAFRCRVLSHSCELPDVNTNARNEVEKLPRHCTSEILIVYVGEQKRKYRVHLDAFRGASTWFERETLAKSKDSPFQAVTLTDKADDVEAFEMFIQFAYIRNYIVPSKRALDQLLIHAKVYIFAGRLECPDLKALAIKRATRYCLASFENAIRYNGVISSLPRAISTIYNFTTDPNVGKLPGHQGRGGHLNEYVARDGFRMLLAQIASCYLIELKTHQDFLRVHNNCSDFATDLLLFLGSGEKMQVDKEGNLIYSFEI</sequence>
<dbReference type="AlphaFoldDB" id="A0AAN8REJ0"/>
<dbReference type="InterPro" id="IPR011333">
    <property type="entry name" value="SKP1/BTB/POZ_sf"/>
</dbReference>
<evidence type="ECO:0008006" key="3">
    <source>
        <dbReference type="Google" id="ProtNLM"/>
    </source>
</evidence>
<dbReference type="PANTHER" id="PTHR47843">
    <property type="entry name" value="BTB DOMAIN-CONTAINING PROTEIN-RELATED"/>
    <property type="match status" value="1"/>
</dbReference>
<dbReference type="PANTHER" id="PTHR47843:SF2">
    <property type="entry name" value="BTB DOMAIN-CONTAINING PROTEIN"/>
    <property type="match status" value="1"/>
</dbReference>
<comment type="caution">
    <text evidence="1">The sequence shown here is derived from an EMBL/GenBank/DDBJ whole genome shotgun (WGS) entry which is preliminary data.</text>
</comment>
<gene>
    <name evidence="1" type="ORF">TWF718_005902</name>
</gene>
<evidence type="ECO:0000313" key="2">
    <source>
        <dbReference type="Proteomes" id="UP001313282"/>
    </source>
</evidence>
<proteinExistence type="predicted"/>
<dbReference type="EMBL" id="JAVHNR010000003">
    <property type="protein sequence ID" value="KAK6348086.1"/>
    <property type="molecule type" value="Genomic_DNA"/>
</dbReference>
<accession>A0AAN8REJ0</accession>
<dbReference type="Gene3D" id="3.30.710.10">
    <property type="entry name" value="Potassium Channel Kv1.1, Chain A"/>
    <property type="match status" value="1"/>
</dbReference>